<dbReference type="EMBL" id="JACGWN010000006">
    <property type="protein sequence ID" value="KAL0446161.1"/>
    <property type="molecule type" value="Genomic_DNA"/>
</dbReference>
<feature type="compositionally biased region" description="Polar residues" evidence="1">
    <location>
        <begin position="253"/>
        <end position="262"/>
    </location>
</feature>
<gene>
    <name evidence="2" type="ORF">Slati_1744000</name>
</gene>
<evidence type="ECO:0000256" key="1">
    <source>
        <dbReference type="SAM" id="MobiDB-lite"/>
    </source>
</evidence>
<dbReference type="AlphaFoldDB" id="A0AAW2WZF1"/>
<feature type="compositionally biased region" description="Pro residues" evidence="1">
    <location>
        <begin position="47"/>
        <end position="65"/>
    </location>
</feature>
<accession>A0AAW2WZF1</accession>
<reference evidence="2" key="1">
    <citation type="submission" date="2020-06" db="EMBL/GenBank/DDBJ databases">
        <authorList>
            <person name="Li T."/>
            <person name="Hu X."/>
            <person name="Zhang T."/>
            <person name="Song X."/>
            <person name="Zhang H."/>
            <person name="Dai N."/>
            <person name="Sheng W."/>
            <person name="Hou X."/>
            <person name="Wei L."/>
        </authorList>
    </citation>
    <scope>NUCLEOTIDE SEQUENCE</scope>
    <source>
        <strain evidence="2">KEN1</strain>
        <tissue evidence="2">Leaf</tissue>
    </source>
</reference>
<comment type="caution">
    <text evidence="2">The sequence shown here is derived from an EMBL/GenBank/DDBJ whole genome shotgun (WGS) entry which is preliminary data.</text>
</comment>
<dbReference type="InterPro" id="IPR004252">
    <property type="entry name" value="Probable_transposase_24"/>
</dbReference>
<proteinExistence type="predicted"/>
<feature type="region of interest" description="Disordered" evidence="1">
    <location>
        <begin position="251"/>
        <end position="270"/>
    </location>
</feature>
<dbReference type="Pfam" id="PF03004">
    <property type="entry name" value="Transposase_24"/>
    <property type="match status" value="1"/>
</dbReference>
<feature type="compositionally biased region" description="Basic and acidic residues" evidence="1">
    <location>
        <begin position="221"/>
        <end position="234"/>
    </location>
</feature>
<organism evidence="2">
    <name type="scientific">Sesamum latifolium</name>
    <dbReference type="NCBI Taxonomy" id="2727402"/>
    <lineage>
        <taxon>Eukaryota</taxon>
        <taxon>Viridiplantae</taxon>
        <taxon>Streptophyta</taxon>
        <taxon>Embryophyta</taxon>
        <taxon>Tracheophyta</taxon>
        <taxon>Spermatophyta</taxon>
        <taxon>Magnoliopsida</taxon>
        <taxon>eudicotyledons</taxon>
        <taxon>Gunneridae</taxon>
        <taxon>Pentapetalae</taxon>
        <taxon>asterids</taxon>
        <taxon>lamiids</taxon>
        <taxon>Lamiales</taxon>
        <taxon>Pedaliaceae</taxon>
        <taxon>Sesamum</taxon>
    </lineage>
</organism>
<reference evidence="2" key="2">
    <citation type="journal article" date="2024" name="Plant">
        <title>Genomic evolution and insights into agronomic trait innovations of Sesamum species.</title>
        <authorList>
            <person name="Miao H."/>
            <person name="Wang L."/>
            <person name="Qu L."/>
            <person name="Liu H."/>
            <person name="Sun Y."/>
            <person name="Le M."/>
            <person name="Wang Q."/>
            <person name="Wei S."/>
            <person name="Zheng Y."/>
            <person name="Lin W."/>
            <person name="Duan Y."/>
            <person name="Cao H."/>
            <person name="Xiong S."/>
            <person name="Wang X."/>
            <person name="Wei L."/>
            <person name="Li C."/>
            <person name="Ma Q."/>
            <person name="Ju M."/>
            <person name="Zhao R."/>
            <person name="Li G."/>
            <person name="Mu C."/>
            <person name="Tian Q."/>
            <person name="Mei H."/>
            <person name="Zhang T."/>
            <person name="Gao T."/>
            <person name="Zhang H."/>
        </authorList>
    </citation>
    <scope>NUCLEOTIDE SEQUENCE</scope>
    <source>
        <strain evidence="2">KEN1</strain>
    </source>
</reference>
<feature type="region of interest" description="Disordered" evidence="1">
    <location>
        <begin position="1"/>
        <end position="75"/>
    </location>
</feature>
<evidence type="ECO:0000313" key="2">
    <source>
        <dbReference type="EMBL" id="KAL0446161.1"/>
    </source>
</evidence>
<name>A0AAW2WZF1_9LAMI</name>
<protein>
    <submittedName>
        <fullName evidence="2">Uncharacterized protein</fullName>
    </submittedName>
</protein>
<feature type="compositionally biased region" description="Low complexity" evidence="1">
    <location>
        <begin position="35"/>
        <end position="46"/>
    </location>
</feature>
<feature type="region of interest" description="Disordered" evidence="1">
    <location>
        <begin position="194"/>
        <end position="239"/>
    </location>
</feature>
<sequence length="270" mass="29392">MLRMLAEQSSDHPHHHPRPRPLLLHTPDGAALSEAPAPKQPAVPAAAPAPPPAATPPPPPPPPAVPHRHSASTSASMMRGKYIRKSFSCARSSLVRPLWLANEVWLQLQAFWASEDFRQESSKNKANRTANPTASSTVYRGGSSFVGMHKRKLAELGRPPKQMELFEQCYKKKDDGGWSSPKAAEVAETFQKLMEDHQPQPTADDGPAESEPGHGGPHCPPRGDDGRHDGHDTGDASNLLHCRTVTPHCLQCRPSTASTTSHRPPATHRR</sequence>